<dbReference type="AlphaFoldDB" id="A0AAV3TW85"/>
<dbReference type="FunFam" id="3.30.300.30:FF:000006">
    <property type="entry name" value="Long-chain-fatty-acid--CoA ligase FadD"/>
    <property type="match status" value="1"/>
</dbReference>
<gene>
    <name evidence="17" type="primary">fadD1</name>
    <name evidence="17" type="ORF">GCM10025791_01770</name>
</gene>
<dbReference type="GO" id="GO:0005524">
    <property type="term" value="F:ATP binding"/>
    <property type="evidence" value="ECO:0007669"/>
    <property type="project" value="UniProtKB-KW"/>
</dbReference>
<evidence type="ECO:0000313" key="18">
    <source>
        <dbReference type="Proteomes" id="UP001409585"/>
    </source>
</evidence>
<dbReference type="Pfam" id="PF13193">
    <property type="entry name" value="AMP-binding_C"/>
    <property type="match status" value="1"/>
</dbReference>
<dbReference type="Gene3D" id="3.30.300.30">
    <property type="match status" value="1"/>
</dbReference>
<evidence type="ECO:0000256" key="10">
    <source>
        <dbReference type="ARBA" id="ARBA00023098"/>
    </source>
</evidence>
<dbReference type="InterPro" id="IPR050237">
    <property type="entry name" value="ATP-dep_AMP-bd_enzyme"/>
</dbReference>
<evidence type="ECO:0000256" key="3">
    <source>
        <dbReference type="ARBA" id="ARBA00005005"/>
    </source>
</evidence>
<evidence type="ECO:0000256" key="8">
    <source>
        <dbReference type="ARBA" id="ARBA00022840"/>
    </source>
</evidence>
<dbReference type="CDD" id="cd05936">
    <property type="entry name" value="FC-FACS_FadD_like"/>
    <property type="match status" value="1"/>
</dbReference>
<dbReference type="EMBL" id="BAABLX010000001">
    <property type="protein sequence ID" value="GAA4929700.1"/>
    <property type="molecule type" value="Genomic_DNA"/>
</dbReference>
<dbReference type="PANTHER" id="PTHR43767:SF8">
    <property type="entry name" value="LONG-CHAIN-FATTY-ACID--COA LIGASE"/>
    <property type="match status" value="1"/>
</dbReference>
<dbReference type="GO" id="GO:0004467">
    <property type="term" value="F:long-chain fatty acid-CoA ligase activity"/>
    <property type="evidence" value="ECO:0007669"/>
    <property type="project" value="UniProtKB-EC"/>
</dbReference>
<dbReference type="InterPro" id="IPR042099">
    <property type="entry name" value="ANL_N_sf"/>
</dbReference>
<evidence type="ECO:0000259" key="15">
    <source>
        <dbReference type="Pfam" id="PF00501"/>
    </source>
</evidence>
<dbReference type="Gene3D" id="3.40.50.12780">
    <property type="entry name" value="N-terminal domain of ligase-like"/>
    <property type="match status" value="1"/>
</dbReference>
<name>A0AAV3TW85_9ALTE</name>
<evidence type="ECO:0000256" key="12">
    <source>
        <dbReference type="ARBA" id="ARBA00026121"/>
    </source>
</evidence>
<keyword evidence="5 17" id="KW-0436">Ligase</keyword>
<accession>A0AAV3TW85</accession>
<dbReference type="SUPFAM" id="SSF56801">
    <property type="entry name" value="Acetyl-CoA synthetase-like"/>
    <property type="match status" value="1"/>
</dbReference>
<comment type="pathway">
    <text evidence="3">Lipid metabolism; fatty acid beta-oxidation.</text>
</comment>
<dbReference type="PROSITE" id="PS00455">
    <property type="entry name" value="AMP_BINDING"/>
    <property type="match status" value="1"/>
</dbReference>
<evidence type="ECO:0000256" key="2">
    <source>
        <dbReference type="ARBA" id="ARBA00004170"/>
    </source>
</evidence>
<evidence type="ECO:0000256" key="13">
    <source>
        <dbReference type="ARBA" id="ARBA00039545"/>
    </source>
</evidence>
<evidence type="ECO:0000313" key="17">
    <source>
        <dbReference type="EMBL" id="GAA4929700.1"/>
    </source>
</evidence>
<evidence type="ECO:0000256" key="14">
    <source>
        <dbReference type="ARBA" id="ARBA00042773"/>
    </source>
</evidence>
<evidence type="ECO:0000256" key="9">
    <source>
        <dbReference type="ARBA" id="ARBA00022842"/>
    </source>
</evidence>
<dbReference type="FunFam" id="3.40.50.12780:FF:000003">
    <property type="entry name" value="Long-chain-fatty-acid--CoA ligase FadD"/>
    <property type="match status" value="1"/>
</dbReference>
<comment type="cofactor">
    <cofactor evidence="1">
        <name>Mg(2+)</name>
        <dbReference type="ChEBI" id="CHEBI:18420"/>
    </cofactor>
</comment>
<keyword evidence="8" id="KW-0067">ATP-binding</keyword>
<proteinExistence type="inferred from homology"/>
<evidence type="ECO:0000259" key="16">
    <source>
        <dbReference type="Pfam" id="PF13193"/>
    </source>
</evidence>
<dbReference type="InterPro" id="IPR025110">
    <property type="entry name" value="AMP-bd_C"/>
</dbReference>
<evidence type="ECO:0000256" key="7">
    <source>
        <dbReference type="ARBA" id="ARBA00022832"/>
    </source>
</evidence>
<evidence type="ECO:0000256" key="11">
    <source>
        <dbReference type="ARBA" id="ARBA00023136"/>
    </source>
</evidence>
<keyword evidence="7" id="KW-0276">Fatty acid metabolism</keyword>
<dbReference type="PANTHER" id="PTHR43767">
    <property type="entry name" value="LONG-CHAIN-FATTY-ACID--COA LIGASE"/>
    <property type="match status" value="1"/>
</dbReference>
<keyword evidence="10" id="KW-0443">Lipid metabolism</keyword>
<keyword evidence="18" id="KW-1185">Reference proteome</keyword>
<evidence type="ECO:0000256" key="1">
    <source>
        <dbReference type="ARBA" id="ARBA00001946"/>
    </source>
</evidence>
<evidence type="ECO:0000256" key="5">
    <source>
        <dbReference type="ARBA" id="ARBA00022598"/>
    </source>
</evidence>
<dbReference type="RefSeq" id="WP_345415602.1">
    <property type="nucleotide sequence ID" value="NZ_AP031496.1"/>
</dbReference>
<comment type="subcellular location">
    <subcellularLocation>
        <location evidence="2">Membrane</location>
        <topology evidence="2">Peripheral membrane protein</topology>
    </subcellularLocation>
</comment>
<keyword evidence="11" id="KW-0472">Membrane</keyword>
<dbReference type="GO" id="GO:0016020">
    <property type="term" value="C:membrane"/>
    <property type="evidence" value="ECO:0007669"/>
    <property type="project" value="UniProtKB-SubCell"/>
</dbReference>
<evidence type="ECO:0000256" key="4">
    <source>
        <dbReference type="ARBA" id="ARBA00006432"/>
    </source>
</evidence>
<keyword evidence="9" id="KW-0460">Magnesium</keyword>
<dbReference type="Pfam" id="PF00501">
    <property type="entry name" value="AMP-binding"/>
    <property type="match status" value="1"/>
</dbReference>
<dbReference type="InterPro" id="IPR020845">
    <property type="entry name" value="AMP-binding_CS"/>
</dbReference>
<dbReference type="InterPro" id="IPR045851">
    <property type="entry name" value="AMP-bd_C_sf"/>
</dbReference>
<dbReference type="EC" id="6.2.1.3" evidence="12"/>
<feature type="domain" description="AMP-binding enzyme C-terminal" evidence="16">
    <location>
        <begin position="451"/>
        <end position="525"/>
    </location>
</feature>
<reference evidence="18" key="1">
    <citation type="journal article" date="2019" name="Int. J. Syst. Evol. Microbiol.">
        <title>The Global Catalogue of Microorganisms (GCM) 10K type strain sequencing project: providing services to taxonomists for standard genome sequencing and annotation.</title>
        <authorList>
            <consortium name="The Broad Institute Genomics Platform"/>
            <consortium name="The Broad Institute Genome Sequencing Center for Infectious Disease"/>
            <person name="Wu L."/>
            <person name="Ma J."/>
        </authorList>
    </citation>
    <scope>NUCLEOTIDE SEQUENCE [LARGE SCALE GENOMIC DNA]</scope>
    <source>
        <strain evidence="18">JCM 19134</strain>
    </source>
</reference>
<organism evidence="17 18">
    <name type="scientific">Halioxenophilus aromaticivorans</name>
    <dbReference type="NCBI Taxonomy" id="1306992"/>
    <lineage>
        <taxon>Bacteria</taxon>
        <taxon>Pseudomonadati</taxon>
        <taxon>Pseudomonadota</taxon>
        <taxon>Gammaproteobacteria</taxon>
        <taxon>Alteromonadales</taxon>
        <taxon>Alteromonadaceae</taxon>
        <taxon>Halioxenophilus</taxon>
    </lineage>
</organism>
<dbReference type="Proteomes" id="UP001409585">
    <property type="component" value="Unassembled WGS sequence"/>
</dbReference>
<sequence>MAKAVNLCDLFDQTCKKYSQLPAFTCMGQTLTFAEVDTYTTQFASYLQNHTNLKPGDRIAIQMPNLLQYPIAVYGALKAGLIVVNTNPLYTDREIKHQLNDSGAKALLVLANIAKEANEVVKDTPVETVIVTEVADLHPFLKRHLLNFVVKRIKKMVPEVNFENRVSFTDALKLGAASTFKPGVTNPEDIAILQYTGGTTGVAKGAMLSHRNLIANRGQIVDHLEEVMKEGEEIYIAPLPLYHIYAFNFHCVSLFSRGSLNILIPNPRDLPALLGAIKKVRFTGFVGLDTLFKALCNNEQFKSLDFSALRTTSSGGMALTRDTAELWQKITGVTPNEGYGLTETSPVVSANYANAIKPGTVGVALPHTEVKTVDENGQATAIDEPGELLVRGPQVMEGYWQRPEETAKNIDAEGWFATGDIATIDEAGYIRIVDRKKDMILVSGFNVYPAEVEDVIVSHPKVLEAAVIGVPDARSGEAVKVFVVKKDATLTDKDVISYARDNLTAYKVPKKVEFCEDLPKSNVGKVLRKELRSQ</sequence>
<comment type="similarity">
    <text evidence="4">Belongs to the ATP-dependent AMP-binding enzyme family.</text>
</comment>
<feature type="domain" description="AMP-dependent synthetase/ligase" evidence="15">
    <location>
        <begin position="11"/>
        <end position="400"/>
    </location>
</feature>
<evidence type="ECO:0000256" key="6">
    <source>
        <dbReference type="ARBA" id="ARBA00022741"/>
    </source>
</evidence>
<dbReference type="InterPro" id="IPR000873">
    <property type="entry name" value="AMP-dep_synth/lig_dom"/>
</dbReference>
<keyword evidence="6" id="KW-0547">Nucleotide-binding</keyword>
<protein>
    <recommendedName>
        <fullName evidence="13">Long-chain-fatty-acid--CoA ligase</fullName>
        <ecNumber evidence="12">6.2.1.3</ecNumber>
    </recommendedName>
    <alternativeName>
        <fullName evidence="14">Long-chain acyl-CoA synthetase</fullName>
    </alternativeName>
</protein>
<comment type="caution">
    <text evidence="17">The sequence shown here is derived from an EMBL/GenBank/DDBJ whole genome shotgun (WGS) entry which is preliminary data.</text>
</comment>